<sequence length="119" mass="13837">MKSGTHEMCTRLLKFADGKEVQWSMWVDAYKFDHTNPVQIHRKLTNEHIFPNQSEKMRNKLAEEVLDTDMLTLMEAYQQHMGANGSALDGVIELLKNTSVLIDVFRDRRTVNESNDIRL</sequence>
<name>A0A9D4DJL9_DREPO</name>
<evidence type="ECO:0000313" key="1">
    <source>
        <dbReference type="EMBL" id="KAH3750426.1"/>
    </source>
</evidence>
<accession>A0A9D4DJL9</accession>
<protein>
    <submittedName>
        <fullName evidence="1">Uncharacterized protein</fullName>
    </submittedName>
</protein>
<keyword evidence="2" id="KW-1185">Reference proteome</keyword>
<dbReference type="Proteomes" id="UP000828390">
    <property type="component" value="Unassembled WGS sequence"/>
</dbReference>
<reference evidence="1" key="1">
    <citation type="journal article" date="2019" name="bioRxiv">
        <title>The Genome of the Zebra Mussel, Dreissena polymorpha: A Resource for Invasive Species Research.</title>
        <authorList>
            <person name="McCartney M.A."/>
            <person name="Auch B."/>
            <person name="Kono T."/>
            <person name="Mallez S."/>
            <person name="Zhang Y."/>
            <person name="Obille A."/>
            <person name="Becker A."/>
            <person name="Abrahante J.E."/>
            <person name="Garbe J."/>
            <person name="Badalamenti J.P."/>
            <person name="Herman A."/>
            <person name="Mangelson H."/>
            <person name="Liachko I."/>
            <person name="Sullivan S."/>
            <person name="Sone E.D."/>
            <person name="Koren S."/>
            <person name="Silverstein K.A.T."/>
            <person name="Beckman K.B."/>
            <person name="Gohl D.M."/>
        </authorList>
    </citation>
    <scope>NUCLEOTIDE SEQUENCE</scope>
    <source>
        <strain evidence="1">Duluth1</strain>
        <tissue evidence="1">Whole animal</tissue>
    </source>
</reference>
<organism evidence="1 2">
    <name type="scientific">Dreissena polymorpha</name>
    <name type="common">Zebra mussel</name>
    <name type="synonym">Mytilus polymorpha</name>
    <dbReference type="NCBI Taxonomy" id="45954"/>
    <lineage>
        <taxon>Eukaryota</taxon>
        <taxon>Metazoa</taxon>
        <taxon>Spiralia</taxon>
        <taxon>Lophotrochozoa</taxon>
        <taxon>Mollusca</taxon>
        <taxon>Bivalvia</taxon>
        <taxon>Autobranchia</taxon>
        <taxon>Heteroconchia</taxon>
        <taxon>Euheterodonta</taxon>
        <taxon>Imparidentia</taxon>
        <taxon>Neoheterodontei</taxon>
        <taxon>Myida</taxon>
        <taxon>Dreissenoidea</taxon>
        <taxon>Dreissenidae</taxon>
        <taxon>Dreissena</taxon>
    </lineage>
</organism>
<dbReference type="EMBL" id="JAIWYP010000010">
    <property type="protein sequence ID" value="KAH3750426.1"/>
    <property type="molecule type" value="Genomic_DNA"/>
</dbReference>
<reference evidence="1" key="2">
    <citation type="submission" date="2020-11" db="EMBL/GenBank/DDBJ databases">
        <authorList>
            <person name="McCartney M.A."/>
            <person name="Auch B."/>
            <person name="Kono T."/>
            <person name="Mallez S."/>
            <person name="Becker A."/>
            <person name="Gohl D.M."/>
            <person name="Silverstein K.A.T."/>
            <person name="Koren S."/>
            <person name="Bechman K.B."/>
            <person name="Herman A."/>
            <person name="Abrahante J.E."/>
            <person name="Garbe J."/>
        </authorList>
    </citation>
    <scope>NUCLEOTIDE SEQUENCE</scope>
    <source>
        <strain evidence="1">Duluth1</strain>
        <tissue evidence="1">Whole animal</tissue>
    </source>
</reference>
<evidence type="ECO:0000313" key="2">
    <source>
        <dbReference type="Proteomes" id="UP000828390"/>
    </source>
</evidence>
<dbReference type="AlphaFoldDB" id="A0A9D4DJL9"/>
<gene>
    <name evidence="1" type="ORF">DPMN_184948</name>
</gene>
<comment type="caution">
    <text evidence="1">The sequence shown here is derived from an EMBL/GenBank/DDBJ whole genome shotgun (WGS) entry which is preliminary data.</text>
</comment>
<proteinExistence type="predicted"/>